<dbReference type="Gene3D" id="1.25.40.10">
    <property type="entry name" value="Tetratricopeptide repeat domain"/>
    <property type="match status" value="1"/>
</dbReference>
<dbReference type="InterPro" id="IPR001387">
    <property type="entry name" value="Cro/C1-type_HTH"/>
</dbReference>
<reference evidence="1" key="1">
    <citation type="submission" date="2019-04" db="EMBL/GenBank/DDBJ databases">
        <authorList>
            <consortium name="Pathogen Informatics"/>
        </authorList>
    </citation>
    <scope>NUCLEOTIDE SEQUENCE</scope>
    <source>
        <strain evidence="1">GPSC16</strain>
    </source>
</reference>
<dbReference type="NCBIfam" id="TIGR01716">
    <property type="entry name" value="RGG_Cterm"/>
    <property type="match status" value="1"/>
</dbReference>
<organism evidence="1">
    <name type="scientific">Streptococcus pneumoniae</name>
    <dbReference type="NCBI Taxonomy" id="1313"/>
    <lineage>
        <taxon>Bacteria</taxon>
        <taxon>Bacillati</taxon>
        <taxon>Bacillota</taxon>
        <taxon>Bacilli</taxon>
        <taxon>Lactobacillales</taxon>
        <taxon>Streptococcaceae</taxon>
        <taxon>Streptococcus</taxon>
    </lineage>
</organism>
<proteinExistence type="predicted"/>
<gene>
    <name evidence="1" type="ORF">SAMEA2467332_01944</name>
</gene>
<sequence>MLGKWEIMKSKLGITLRKVRKGKQISLCSVADEHLSKSQISRFERGESEISCIRLINILDKLHITLDEFLVLHNDDYTSSESFANLVQYIRKQYSSQSINNIACLLSDTSDYTLNSFEKTMVKSILHTMDSNIIPSDEELLHLTDYLFKIEKWGYYEIILLGNCVRTINYNSYFLLTKEMLNNYIYSSLNKTNKQIVSQLAINCFILSIDKEEFSNCSYLISKIKTLLDNELNFYEQTVFLYATGYYEFKRQLSSGIETMKQAIQVLDILGEDKLKLHYTSHFDKLVNNK</sequence>
<dbReference type="InterPro" id="IPR011990">
    <property type="entry name" value="TPR-like_helical_dom_sf"/>
</dbReference>
<dbReference type="GO" id="GO:0003677">
    <property type="term" value="F:DNA binding"/>
    <property type="evidence" value="ECO:0007669"/>
    <property type="project" value="InterPro"/>
</dbReference>
<accession>A0A4J1ZHW1</accession>
<dbReference type="PROSITE" id="PS50943">
    <property type="entry name" value="HTH_CROC1"/>
    <property type="match status" value="1"/>
</dbReference>
<dbReference type="Pfam" id="PF21259">
    <property type="entry name" value="Rgg_C"/>
    <property type="match status" value="1"/>
</dbReference>
<dbReference type="PANTHER" id="PTHR37038:SF12">
    <property type="entry name" value="TRANSCRIPTIONAL REGULATOR"/>
    <property type="match status" value="1"/>
</dbReference>
<dbReference type="InterPro" id="IPR053163">
    <property type="entry name" value="HTH-type_regulator_Rgg"/>
</dbReference>
<dbReference type="SUPFAM" id="SSF47413">
    <property type="entry name" value="lambda repressor-like DNA-binding domains"/>
    <property type="match status" value="1"/>
</dbReference>
<dbReference type="CDD" id="cd00093">
    <property type="entry name" value="HTH_XRE"/>
    <property type="match status" value="1"/>
</dbReference>
<dbReference type="InterPro" id="IPR010982">
    <property type="entry name" value="Lambda_DNA-bd_dom_sf"/>
</dbReference>
<dbReference type="PANTHER" id="PTHR37038">
    <property type="entry name" value="TRANSCRIPTIONAL REGULATOR-RELATED"/>
    <property type="match status" value="1"/>
</dbReference>
<name>A0A4J1ZHW1_STREE</name>
<dbReference type="EMBL" id="CAATGB010000017">
    <property type="protein sequence ID" value="VNP32804.1"/>
    <property type="molecule type" value="Genomic_DNA"/>
</dbReference>
<protein>
    <submittedName>
        <fullName evidence="1">Transcriptional activator, Rgg/GadR/MutR family protein</fullName>
    </submittedName>
</protein>
<dbReference type="AlphaFoldDB" id="A0A4J1ZHW1"/>
<dbReference type="InterPro" id="IPR010057">
    <property type="entry name" value="Transcription_activator_Rgg_C"/>
</dbReference>
<evidence type="ECO:0000313" key="1">
    <source>
        <dbReference type="EMBL" id="VNP32804.1"/>
    </source>
</evidence>